<feature type="region of interest" description="Disordered" evidence="1">
    <location>
        <begin position="1"/>
        <end position="67"/>
    </location>
</feature>
<evidence type="ECO:0000256" key="1">
    <source>
        <dbReference type="SAM" id="MobiDB-lite"/>
    </source>
</evidence>
<protein>
    <submittedName>
        <fullName evidence="2">Uncharacterized protein</fullName>
    </submittedName>
</protein>
<feature type="non-terminal residue" evidence="2">
    <location>
        <position position="1"/>
    </location>
</feature>
<proteinExistence type="predicted"/>
<accession>A0A061QU09</accession>
<name>A0A061QU09_9CHLO</name>
<reference evidence="2" key="1">
    <citation type="submission" date="2014-05" db="EMBL/GenBank/DDBJ databases">
        <title>The transcriptome of the halophilic microalga Tetraselmis sp. GSL018 isolated from the Great Salt Lake, Utah.</title>
        <authorList>
            <person name="Jinkerson R.E."/>
            <person name="D'Adamo S."/>
            <person name="Posewitz M.C."/>
        </authorList>
    </citation>
    <scope>NUCLEOTIDE SEQUENCE</scope>
    <source>
        <strain evidence="2">GSL018</strain>
    </source>
</reference>
<dbReference type="AlphaFoldDB" id="A0A061QU09"/>
<sequence length="67" mass="7237">ARAGGRRPRPGVRVWGRPEREGTGPPRSDRGRNARGASQADAASRPEARGQSVGPQIKPRRADRMPV</sequence>
<feature type="non-terminal residue" evidence="2">
    <location>
        <position position="67"/>
    </location>
</feature>
<organism evidence="2">
    <name type="scientific">Tetraselmis sp. GSL018</name>
    <dbReference type="NCBI Taxonomy" id="582737"/>
    <lineage>
        <taxon>Eukaryota</taxon>
        <taxon>Viridiplantae</taxon>
        <taxon>Chlorophyta</taxon>
        <taxon>core chlorophytes</taxon>
        <taxon>Chlorodendrophyceae</taxon>
        <taxon>Chlorodendrales</taxon>
        <taxon>Chlorodendraceae</taxon>
        <taxon>Tetraselmis</taxon>
    </lineage>
</organism>
<feature type="compositionally biased region" description="Basic and acidic residues" evidence="1">
    <location>
        <begin position="16"/>
        <end position="32"/>
    </location>
</feature>
<feature type="compositionally biased region" description="Basic residues" evidence="1">
    <location>
        <begin position="1"/>
        <end position="10"/>
    </location>
</feature>
<dbReference type="EMBL" id="GBEZ01025224">
    <property type="protein sequence ID" value="JAC61836.1"/>
    <property type="molecule type" value="Transcribed_RNA"/>
</dbReference>
<evidence type="ECO:0000313" key="2">
    <source>
        <dbReference type="EMBL" id="JAC61836.1"/>
    </source>
</evidence>
<gene>
    <name evidence="2" type="ORF">TSPGSL018_25045</name>
</gene>